<organism evidence="4 5">
    <name type="scientific">Neoarthrinium moseri</name>
    <dbReference type="NCBI Taxonomy" id="1658444"/>
    <lineage>
        <taxon>Eukaryota</taxon>
        <taxon>Fungi</taxon>
        <taxon>Dikarya</taxon>
        <taxon>Ascomycota</taxon>
        <taxon>Pezizomycotina</taxon>
        <taxon>Sordariomycetes</taxon>
        <taxon>Xylariomycetidae</taxon>
        <taxon>Amphisphaeriales</taxon>
        <taxon>Apiosporaceae</taxon>
        <taxon>Neoarthrinium</taxon>
    </lineage>
</organism>
<dbReference type="InterPro" id="IPR029069">
    <property type="entry name" value="HotDog_dom_sf"/>
</dbReference>
<gene>
    <name evidence="4" type="ORF">JX265_012185</name>
</gene>
<comment type="caution">
    <text evidence="4">The sequence shown here is derived from an EMBL/GenBank/DDBJ whole genome shotgun (WGS) entry which is preliminary data.</text>
</comment>
<evidence type="ECO:0000313" key="5">
    <source>
        <dbReference type="Proteomes" id="UP000829685"/>
    </source>
</evidence>
<dbReference type="GO" id="GO:0047617">
    <property type="term" value="F:fatty acyl-CoA hydrolase activity"/>
    <property type="evidence" value="ECO:0007669"/>
    <property type="project" value="InterPro"/>
</dbReference>
<accession>A0A9P9WAN5</accession>
<proteinExistence type="inferred from homology"/>
<dbReference type="PANTHER" id="PTHR21660:SF1">
    <property type="entry name" value="ACYL-COENZYME A THIOESTERASE 13"/>
    <property type="match status" value="1"/>
</dbReference>
<dbReference type="InterPro" id="IPR006683">
    <property type="entry name" value="Thioestr_dom"/>
</dbReference>
<dbReference type="AlphaFoldDB" id="A0A9P9WAN5"/>
<protein>
    <recommendedName>
        <fullName evidence="3">Thioesterase domain-containing protein</fullName>
    </recommendedName>
</protein>
<evidence type="ECO:0000313" key="4">
    <source>
        <dbReference type="EMBL" id="KAI1855740.1"/>
    </source>
</evidence>
<dbReference type="Proteomes" id="UP000829685">
    <property type="component" value="Unassembled WGS sequence"/>
</dbReference>
<reference evidence="4" key="1">
    <citation type="submission" date="2021-03" db="EMBL/GenBank/DDBJ databases">
        <title>Revisited historic fungal species revealed as producer of novel bioactive compounds through whole genome sequencing and comparative genomics.</title>
        <authorList>
            <person name="Vignolle G.A."/>
            <person name="Hochenegger N."/>
            <person name="Mach R.L."/>
            <person name="Mach-Aigner A.R."/>
            <person name="Javad Rahimi M."/>
            <person name="Salim K.A."/>
            <person name="Chan C.M."/>
            <person name="Lim L.B.L."/>
            <person name="Cai F."/>
            <person name="Druzhinina I.S."/>
            <person name="U'Ren J.M."/>
            <person name="Derntl C."/>
        </authorList>
    </citation>
    <scope>NUCLEOTIDE SEQUENCE</scope>
    <source>
        <strain evidence="4">TUCIM 5799</strain>
    </source>
</reference>
<name>A0A9P9WAN5_9PEZI</name>
<keyword evidence="2" id="KW-0378">Hydrolase</keyword>
<dbReference type="SUPFAM" id="SSF54637">
    <property type="entry name" value="Thioesterase/thiol ester dehydrase-isomerase"/>
    <property type="match status" value="1"/>
</dbReference>
<keyword evidence="5" id="KW-1185">Reference proteome</keyword>
<evidence type="ECO:0000256" key="1">
    <source>
        <dbReference type="ARBA" id="ARBA00008324"/>
    </source>
</evidence>
<dbReference type="Pfam" id="PF03061">
    <property type="entry name" value="4HBT"/>
    <property type="match status" value="1"/>
</dbReference>
<evidence type="ECO:0000256" key="2">
    <source>
        <dbReference type="ARBA" id="ARBA00022801"/>
    </source>
</evidence>
<evidence type="ECO:0000259" key="3">
    <source>
        <dbReference type="Pfam" id="PF03061"/>
    </source>
</evidence>
<dbReference type="PANTHER" id="PTHR21660">
    <property type="entry name" value="THIOESTERASE SUPERFAMILY MEMBER-RELATED"/>
    <property type="match status" value="1"/>
</dbReference>
<dbReference type="CDD" id="cd03443">
    <property type="entry name" value="PaaI_thioesterase"/>
    <property type="match status" value="1"/>
</dbReference>
<sequence>MKDLMSAEGIDRVQQYMDWSHERAEHEDNQDWMTHIMPYLTVRAHSTSLPHPYIDFRFTVEPVHANQMANLHGGCTASIFDICTTLPLYLIAKPGFWMYLGVSRTLNCTYLRPIPVGSTIEIHCEVLSVGKRMSVIKGEMRAVGEDGKPGALLAVCEHGKVSTDPPVEKL</sequence>
<dbReference type="InterPro" id="IPR039298">
    <property type="entry name" value="ACOT13"/>
</dbReference>
<dbReference type="Gene3D" id="3.10.129.10">
    <property type="entry name" value="Hotdog Thioesterase"/>
    <property type="match status" value="1"/>
</dbReference>
<comment type="similarity">
    <text evidence="1">Belongs to the thioesterase PaaI family.</text>
</comment>
<feature type="domain" description="Thioesterase" evidence="3">
    <location>
        <begin position="70"/>
        <end position="142"/>
    </location>
</feature>
<dbReference type="EMBL" id="JAFIMR010000050">
    <property type="protein sequence ID" value="KAI1855740.1"/>
    <property type="molecule type" value="Genomic_DNA"/>
</dbReference>